<evidence type="ECO:0000313" key="3">
    <source>
        <dbReference type="Proteomes" id="UP000237381"/>
    </source>
</evidence>
<evidence type="ECO:0000256" key="1">
    <source>
        <dbReference type="SAM" id="Phobius"/>
    </source>
</evidence>
<keyword evidence="3" id="KW-1185">Reference proteome</keyword>
<keyword evidence="1" id="KW-0472">Membrane</keyword>
<dbReference type="Proteomes" id="UP000237381">
    <property type="component" value="Unassembled WGS sequence"/>
</dbReference>
<dbReference type="AlphaFoldDB" id="A0A2S4MJV7"/>
<feature type="transmembrane region" description="Helical" evidence="1">
    <location>
        <begin position="28"/>
        <end position="48"/>
    </location>
</feature>
<sequence length="153" mass="16353">MSVASPLRPTPSPLTLWVQSACEWASRLGIYLLPLFYMAFFAALFLLWREPQAAFWPIAAAGTLGWAMMAWALVFCLAGRRQAAAPAHVAGDGAQVAARFASVPMQACRETCTMPGAETGRLSAACFHMQCTDVPGMARSSFATSPLPSSGEH</sequence>
<protein>
    <submittedName>
        <fullName evidence="2">Uncharacterized protein</fullName>
    </submittedName>
</protein>
<accession>A0A2S4MJV7</accession>
<keyword evidence="1" id="KW-0812">Transmembrane</keyword>
<reference evidence="2 3" key="1">
    <citation type="submission" date="2018-01" db="EMBL/GenBank/DDBJ databases">
        <title>Genomic Encyclopedia of Type Strains, Phase III (KMG-III): the genomes of soil and plant-associated and newly described type strains.</title>
        <authorList>
            <person name="Whitman W."/>
        </authorList>
    </citation>
    <scope>NUCLEOTIDE SEQUENCE [LARGE SCALE GENOMIC DNA]</scope>
    <source>
        <strain evidence="2 3">JCM 18070</strain>
    </source>
</reference>
<keyword evidence="1" id="KW-1133">Transmembrane helix</keyword>
<gene>
    <name evidence="2" type="ORF">B0G62_102657</name>
</gene>
<dbReference type="OrthoDB" id="9099008at2"/>
<organism evidence="2 3">
    <name type="scientific">Paraburkholderia eburnea</name>
    <dbReference type="NCBI Taxonomy" id="1189126"/>
    <lineage>
        <taxon>Bacteria</taxon>
        <taxon>Pseudomonadati</taxon>
        <taxon>Pseudomonadota</taxon>
        <taxon>Betaproteobacteria</taxon>
        <taxon>Burkholderiales</taxon>
        <taxon>Burkholderiaceae</taxon>
        <taxon>Paraburkholderia</taxon>
    </lineage>
</organism>
<name>A0A2S4MJV7_9BURK</name>
<feature type="transmembrane region" description="Helical" evidence="1">
    <location>
        <begin position="54"/>
        <end position="78"/>
    </location>
</feature>
<comment type="caution">
    <text evidence="2">The sequence shown here is derived from an EMBL/GenBank/DDBJ whole genome shotgun (WGS) entry which is preliminary data.</text>
</comment>
<evidence type="ECO:0000313" key="2">
    <source>
        <dbReference type="EMBL" id="POR55046.1"/>
    </source>
</evidence>
<proteinExistence type="predicted"/>
<dbReference type="EMBL" id="PQGA01000002">
    <property type="protein sequence ID" value="POR55046.1"/>
    <property type="molecule type" value="Genomic_DNA"/>
</dbReference>
<dbReference type="RefSeq" id="WP_103703551.1">
    <property type="nucleotide sequence ID" value="NZ_PQGA01000002.1"/>
</dbReference>